<dbReference type="GO" id="GO:0019695">
    <property type="term" value="P:choline metabolic process"/>
    <property type="evidence" value="ECO:0007669"/>
    <property type="project" value="TreeGrafter"/>
</dbReference>
<evidence type="ECO:0000256" key="1">
    <source>
        <dbReference type="ARBA" id="ARBA00005964"/>
    </source>
</evidence>
<evidence type="ECO:0000256" key="2">
    <source>
        <dbReference type="ARBA" id="ARBA00022487"/>
    </source>
</evidence>
<dbReference type="STRING" id="6290.A0A0N4W7H3"/>
<dbReference type="PANTHER" id="PTHR43918">
    <property type="entry name" value="ACETYLCHOLINESTERASE"/>
    <property type="match status" value="1"/>
</dbReference>
<evidence type="ECO:0000313" key="7">
    <source>
        <dbReference type="WBParaSite" id="HPLM_0000608201-mRNA-1"/>
    </source>
</evidence>
<evidence type="ECO:0000313" key="5">
    <source>
        <dbReference type="EMBL" id="VDO27909.1"/>
    </source>
</evidence>
<protein>
    <submittedName>
        <fullName evidence="7">COesterase domain-containing protein</fullName>
    </submittedName>
</protein>
<dbReference type="PANTHER" id="PTHR43918:SF12">
    <property type="entry name" value="ACETYLCHOLINESTERASE 1"/>
    <property type="match status" value="1"/>
</dbReference>
<dbReference type="Proteomes" id="UP000268014">
    <property type="component" value="Unassembled WGS sequence"/>
</dbReference>
<name>A0A0N4W7H3_HAEPC</name>
<organism evidence="7">
    <name type="scientific">Haemonchus placei</name>
    <name type="common">Barber's pole worm</name>
    <dbReference type="NCBI Taxonomy" id="6290"/>
    <lineage>
        <taxon>Eukaryota</taxon>
        <taxon>Metazoa</taxon>
        <taxon>Ecdysozoa</taxon>
        <taxon>Nematoda</taxon>
        <taxon>Chromadorea</taxon>
        <taxon>Rhabditida</taxon>
        <taxon>Rhabditina</taxon>
        <taxon>Rhabditomorpha</taxon>
        <taxon>Strongyloidea</taxon>
        <taxon>Trichostrongylidae</taxon>
        <taxon>Haemonchus</taxon>
    </lineage>
</organism>
<dbReference type="GO" id="GO:0005886">
    <property type="term" value="C:plasma membrane"/>
    <property type="evidence" value="ECO:0007669"/>
    <property type="project" value="TreeGrafter"/>
</dbReference>
<comment type="similarity">
    <text evidence="1">Belongs to the type-B carboxylesterase/lipase family.</text>
</comment>
<dbReference type="GO" id="GO:0005615">
    <property type="term" value="C:extracellular space"/>
    <property type="evidence" value="ECO:0007669"/>
    <property type="project" value="TreeGrafter"/>
</dbReference>
<dbReference type="Pfam" id="PF00135">
    <property type="entry name" value="COesterase"/>
    <property type="match status" value="1"/>
</dbReference>
<dbReference type="InterPro" id="IPR029058">
    <property type="entry name" value="AB_hydrolase_fold"/>
</dbReference>
<reference evidence="7" key="1">
    <citation type="submission" date="2017-02" db="UniProtKB">
        <authorList>
            <consortium name="WormBaseParasite"/>
        </authorList>
    </citation>
    <scope>IDENTIFICATION</scope>
</reference>
<dbReference type="AlphaFoldDB" id="A0A0N4W7H3"/>
<keyword evidence="2" id="KW-0719">Serine esterase</keyword>
<dbReference type="InterPro" id="IPR050654">
    <property type="entry name" value="AChE-related_enzymes"/>
</dbReference>
<keyword evidence="6" id="KW-1185">Reference proteome</keyword>
<dbReference type="InterPro" id="IPR002018">
    <property type="entry name" value="CarbesteraseB"/>
</dbReference>
<evidence type="ECO:0000256" key="3">
    <source>
        <dbReference type="ARBA" id="ARBA00022801"/>
    </source>
</evidence>
<dbReference type="GO" id="GO:0003990">
    <property type="term" value="F:acetylcholinesterase activity"/>
    <property type="evidence" value="ECO:0007669"/>
    <property type="project" value="TreeGrafter"/>
</dbReference>
<dbReference type="OrthoDB" id="19653at2759"/>
<evidence type="ECO:0000313" key="6">
    <source>
        <dbReference type="Proteomes" id="UP000268014"/>
    </source>
</evidence>
<evidence type="ECO:0000259" key="4">
    <source>
        <dbReference type="Pfam" id="PF00135"/>
    </source>
</evidence>
<dbReference type="WBParaSite" id="HPLM_0000608201-mRNA-1">
    <property type="protein sequence ID" value="HPLM_0000608201-mRNA-1"/>
    <property type="gene ID" value="HPLM_0000608201"/>
</dbReference>
<keyword evidence="3" id="KW-0378">Hydrolase</keyword>
<reference evidence="5 6" key="2">
    <citation type="submission" date="2018-11" db="EMBL/GenBank/DDBJ databases">
        <authorList>
            <consortium name="Pathogen Informatics"/>
        </authorList>
    </citation>
    <scope>NUCLEOTIDE SEQUENCE [LARGE SCALE GENOMIC DNA]</scope>
    <source>
        <strain evidence="5 6">MHpl1</strain>
    </source>
</reference>
<proteinExistence type="inferred from homology"/>
<accession>A0A0N4W7H3</accession>
<dbReference type="GO" id="GO:0006581">
    <property type="term" value="P:acetylcholine catabolic process"/>
    <property type="evidence" value="ECO:0007669"/>
    <property type="project" value="TreeGrafter"/>
</dbReference>
<dbReference type="EMBL" id="UZAF01016434">
    <property type="protein sequence ID" value="VDO27909.1"/>
    <property type="molecule type" value="Genomic_DNA"/>
</dbReference>
<dbReference type="Gene3D" id="3.40.50.1820">
    <property type="entry name" value="alpha/beta hydrolase"/>
    <property type="match status" value="1"/>
</dbReference>
<feature type="domain" description="Carboxylesterase type B" evidence="4">
    <location>
        <begin position="1"/>
        <end position="39"/>
    </location>
</feature>
<sequence length="73" mass="8019">MNYRVSMLGFLYLAKREAPGNMGLWDQHLALKWVNGIIQDLAVGLVESARGEVLGACIKVAMRNGCPSKTNEI</sequence>
<dbReference type="SUPFAM" id="SSF53474">
    <property type="entry name" value="alpha/beta-Hydrolases"/>
    <property type="match status" value="1"/>
</dbReference>
<gene>
    <name evidence="5" type="ORF">HPLM_LOCUS6074</name>
</gene>